<feature type="signal peptide" evidence="6">
    <location>
        <begin position="1"/>
        <end position="34"/>
    </location>
</feature>
<dbReference type="RefSeq" id="WP_085510167.1">
    <property type="nucleotide sequence ID" value="NZ_FXAP01000001.1"/>
</dbReference>
<dbReference type="GO" id="GO:0005975">
    <property type="term" value="P:carbohydrate metabolic process"/>
    <property type="evidence" value="ECO:0007669"/>
    <property type="project" value="UniProtKB-ARBA"/>
</dbReference>
<dbReference type="Pfam" id="PF17210">
    <property type="entry name" value="SdrD_B"/>
    <property type="match status" value="1"/>
</dbReference>
<name>A0A3N2C015_9MICO</name>
<dbReference type="AlphaFoldDB" id="A0A3N2C015"/>
<sequence length="1177" mass="120267">MNTTLFRRALGALSIAAVTGGALLPGAVPTAASALDTVSTVADASTQALGLNTTLQRTTTGSVPFDTEPGPGLDTSPDDAVLRSHDAVTYTIEVQLRGPAGDDRVVVRQRLPKGLQWPTVAQLPGYCAAGSAVSDDRSIVDCVRTDVLPNSVSAIDLTAVLTSSPPNGTVVTSPQDGIEILAVDPSDGSEVRATTTAPDLVVSSGPRVNLGVKRGPIVAGVTERDGTRGWYVAHDASLSVTGFGTDEGRGARGSGNVVADVTFRIDLSGYPAGAQLATVNPESQPVPHRCLVGGFDAAVFPKASGGGADGVTDSGTWSCELEPDGRSALVTISGADLSGDHIPTRSASGAAITAQGFLAIGRFGVFVPESAVPSNGSLPVRLDLTELDVTGVAADGTLLENAPEPLTDNAATATIAHRTGGGEHTTRYVDRRTDNRLVPGQSTAGSGDGPVAGGQRFEQTVAWNNTTTGPLTGAVLCAVFDPVTQRVGERPGGGAPAESRTTGGPVIVEYGTTPSVDAAADAETRQSQMDATTCDDTDDTWVSDPSLVDTDDITKVRLRPADGELPPRTGVTLWVQLQAVEGLEVGTWLTETYSVKSSGNGEDRESPSSWVEDGWWHGRYRATDDNAQYPRGDQLVAANAAVALNKRATSPPVAPGAPAPIAAGSPITFEVRPEIITPDGVADRAAGVTVTDSLPAGFVFDHASATPAATTAVVQADGSTLLTWDLGRIRQGAEPVITYTAVSDRFVAGQFLNRAIVASPDDPGSLSDFPEDAGRLDAHYSWQSMVVSSPTGLQIDKHVARPVVEAGDAVDYDVVFANMTAGAVQREVRVIDVLPYPGDDRGSTEQGVLAATPGSDGAVLRYTAAPGADVAANVDPDVDDGFGLLPEGARWCAETEFGADGCPGSIGEATAIEATVAELAPFAPVVVDYALTTTAAAVGSRYVNDAVVHSATQALGAQSPQVAAQLVSTTIGERLWWDLDADGLDDDGPDGGRGPGVEGVLLELTGTDKRGAPVSRTATSDADGRYRFDALVSGGYRIDVRLPEGLAADATAMRAGEDDLRNSAIEPAAWAMPDIAIVDPSPSGTDGEDLRWNGGLISTGPGPGPDPGPGVTPVLPEGAASPDASSPLAVTGAGLTTGALLAAGLLVVAGLLAVAVRRARRSAAANQLTDGPVPTDG</sequence>
<evidence type="ECO:0000259" key="7">
    <source>
        <dbReference type="Pfam" id="PF01345"/>
    </source>
</evidence>
<feature type="domain" description="SD-repeat containing protein B" evidence="8">
    <location>
        <begin position="970"/>
        <end position="1072"/>
    </location>
</feature>
<evidence type="ECO:0000313" key="10">
    <source>
        <dbReference type="Proteomes" id="UP000266915"/>
    </source>
</evidence>
<comment type="caution">
    <text evidence="9">The sequence shown here is derived from an EMBL/GenBank/DDBJ whole genome shotgun (WGS) entry which is preliminary data.</text>
</comment>
<evidence type="ECO:0000313" key="9">
    <source>
        <dbReference type="EMBL" id="ROR80822.1"/>
    </source>
</evidence>
<feature type="chain" id="PRO_5018583276" evidence="6">
    <location>
        <begin position="35"/>
        <end position="1177"/>
    </location>
</feature>
<dbReference type="SUPFAM" id="SSF117074">
    <property type="entry name" value="Hypothetical protein PA1324"/>
    <property type="match status" value="1"/>
</dbReference>
<feature type="domain" description="DUF11" evidence="7">
    <location>
        <begin position="661"/>
        <end position="762"/>
    </location>
</feature>
<evidence type="ECO:0000256" key="5">
    <source>
        <dbReference type="SAM" id="Phobius"/>
    </source>
</evidence>
<dbReference type="InterPro" id="IPR001434">
    <property type="entry name" value="OmcB-like_DUF11"/>
</dbReference>
<keyword evidence="10" id="KW-1185">Reference proteome</keyword>
<dbReference type="InterPro" id="IPR013783">
    <property type="entry name" value="Ig-like_fold"/>
</dbReference>
<evidence type="ECO:0000256" key="2">
    <source>
        <dbReference type="ARBA" id="ARBA00022525"/>
    </source>
</evidence>
<dbReference type="GO" id="GO:0005576">
    <property type="term" value="C:extracellular region"/>
    <property type="evidence" value="ECO:0007669"/>
    <property type="project" value="UniProtKB-SubCell"/>
</dbReference>
<evidence type="ECO:0000256" key="3">
    <source>
        <dbReference type="ARBA" id="ARBA00022729"/>
    </source>
</evidence>
<dbReference type="PROSITE" id="PS51318">
    <property type="entry name" value="TAT"/>
    <property type="match status" value="1"/>
</dbReference>
<keyword evidence="2" id="KW-0964">Secreted</keyword>
<evidence type="ECO:0000256" key="4">
    <source>
        <dbReference type="SAM" id="MobiDB-lite"/>
    </source>
</evidence>
<organism evidence="9 10">
    <name type="scientific">Plantibacter flavus</name>
    <dbReference type="NCBI Taxonomy" id="150123"/>
    <lineage>
        <taxon>Bacteria</taxon>
        <taxon>Bacillati</taxon>
        <taxon>Actinomycetota</taxon>
        <taxon>Actinomycetes</taxon>
        <taxon>Micrococcales</taxon>
        <taxon>Microbacteriaceae</taxon>
        <taxon>Plantibacter</taxon>
    </lineage>
</organism>
<gene>
    <name evidence="9" type="ORF">EDD42_0868</name>
</gene>
<feature type="transmembrane region" description="Helical" evidence="5">
    <location>
        <begin position="1135"/>
        <end position="1156"/>
    </location>
</feature>
<accession>A0A3N2C015</accession>
<dbReference type="Gene3D" id="2.60.40.10">
    <property type="entry name" value="Immunoglobulins"/>
    <property type="match status" value="1"/>
</dbReference>
<feature type="region of interest" description="Disordered" evidence="4">
    <location>
        <begin position="525"/>
        <end position="546"/>
    </location>
</feature>
<dbReference type="EMBL" id="RKHL01000001">
    <property type="protein sequence ID" value="ROR80822.1"/>
    <property type="molecule type" value="Genomic_DNA"/>
</dbReference>
<dbReference type="InterPro" id="IPR033764">
    <property type="entry name" value="Sdr_B"/>
</dbReference>
<comment type="subcellular location">
    <subcellularLocation>
        <location evidence="1">Secreted</location>
    </subcellularLocation>
</comment>
<evidence type="ECO:0000259" key="8">
    <source>
        <dbReference type="Pfam" id="PF17210"/>
    </source>
</evidence>
<keyword evidence="3 6" id="KW-0732">Signal</keyword>
<evidence type="ECO:0000256" key="1">
    <source>
        <dbReference type="ARBA" id="ARBA00004613"/>
    </source>
</evidence>
<keyword evidence="5" id="KW-0812">Transmembrane</keyword>
<proteinExistence type="predicted"/>
<dbReference type="Pfam" id="PF01345">
    <property type="entry name" value="DUF11"/>
    <property type="match status" value="1"/>
</dbReference>
<protein>
    <submittedName>
        <fullName evidence="9">SdrD B-like protein</fullName>
    </submittedName>
</protein>
<keyword evidence="5" id="KW-1133">Transmembrane helix</keyword>
<dbReference type="InterPro" id="IPR006311">
    <property type="entry name" value="TAT_signal"/>
</dbReference>
<keyword evidence="5" id="KW-0472">Membrane</keyword>
<feature type="region of interest" description="Disordered" evidence="4">
    <location>
        <begin position="1097"/>
        <end position="1124"/>
    </location>
</feature>
<evidence type="ECO:0000256" key="6">
    <source>
        <dbReference type="SAM" id="SignalP"/>
    </source>
</evidence>
<dbReference type="Proteomes" id="UP000266915">
    <property type="component" value="Unassembled WGS sequence"/>
</dbReference>
<reference evidence="9 10" key="1">
    <citation type="submission" date="2018-11" db="EMBL/GenBank/DDBJ databases">
        <title>Sequencing the genomes of 1000 actinobacteria strains.</title>
        <authorList>
            <person name="Klenk H.-P."/>
        </authorList>
    </citation>
    <scope>NUCLEOTIDE SEQUENCE [LARGE SCALE GENOMIC DNA]</scope>
    <source>
        <strain evidence="9 10">DSM 14012</strain>
    </source>
</reference>